<protein>
    <submittedName>
        <fullName evidence="2">Sorbosone dehydrogenase family protein</fullName>
    </submittedName>
</protein>
<dbReference type="PANTHER" id="PTHR33546:SF1">
    <property type="entry name" value="LARGE, MULTIFUNCTIONAL SECRETED PROTEIN"/>
    <property type="match status" value="1"/>
</dbReference>
<dbReference type="InterPro" id="IPR011041">
    <property type="entry name" value="Quinoprot_gluc/sorb_DH_b-prop"/>
</dbReference>
<evidence type="ECO:0000313" key="3">
    <source>
        <dbReference type="Proteomes" id="UP001310692"/>
    </source>
</evidence>
<organism evidence="2 3">
    <name type="scientific">Hyphobacterium marinum</name>
    <dbReference type="NCBI Taxonomy" id="3116574"/>
    <lineage>
        <taxon>Bacteria</taxon>
        <taxon>Pseudomonadati</taxon>
        <taxon>Pseudomonadota</taxon>
        <taxon>Alphaproteobacteria</taxon>
        <taxon>Maricaulales</taxon>
        <taxon>Maricaulaceae</taxon>
        <taxon>Hyphobacterium</taxon>
    </lineage>
</organism>
<dbReference type="RefSeq" id="WP_330195823.1">
    <property type="nucleotide sequence ID" value="NZ_JAZDRO010000002.1"/>
</dbReference>
<dbReference type="PANTHER" id="PTHR33546">
    <property type="entry name" value="LARGE, MULTIFUNCTIONAL SECRETED PROTEIN-RELATED"/>
    <property type="match status" value="1"/>
</dbReference>
<name>A0ABU7LXL9_9PROT</name>
<proteinExistence type="predicted"/>
<dbReference type="Gene3D" id="2.120.10.30">
    <property type="entry name" value="TolB, C-terminal domain"/>
    <property type="match status" value="1"/>
</dbReference>
<dbReference type="PROSITE" id="PS51257">
    <property type="entry name" value="PROKAR_LIPOPROTEIN"/>
    <property type="match status" value="1"/>
</dbReference>
<feature type="domain" description="Pyrroloquinoline quinone-dependent pyranose dehydrogenase beta-propeller" evidence="1">
    <location>
        <begin position="331"/>
        <end position="437"/>
    </location>
</feature>
<keyword evidence="3" id="KW-1185">Reference proteome</keyword>
<dbReference type="Pfam" id="PF22807">
    <property type="entry name" value="TrAA12"/>
    <property type="match status" value="2"/>
</dbReference>
<gene>
    <name evidence="2" type="ORF">V0U35_06275</name>
</gene>
<sequence length="440" mass="47345">MIRIMFIAAVLIVIGGGVFLVSCGETARFAEEAGYGRSPALPEPRETLLPTVNIAPARGWPDGGLPVPADGLAVAPFASDLDHPRWIHVLPNGDVLIAESNAPANPPIGGIVGFIERRVMERAGARTPSADRITLLRDSDGDGVVETRTVFLENLHSPFGMALVDGTLYVANTNAVVAFPYEDGQTRIEAEGTTLTELPAGPINRHWTKNLIASEDGEHLYVAIGSNSNIAENGLEAEEGRAAIWEIDRATGEHRIFASGLRNPVGMDWEPESGILWTAVNERDELGSDLVPDYMTSVEAGDFYGWPWSYFGTRVDTRVEPARPDMVERAMVPDYALGAHTASLGLVFADQSGLGPRWQSGVFIGQHGSWNRVPHSGYKVIYIPFAGGEPTGGPIDVLTGFLDEDGNALGRPVGVEFDRTGALLVADDVGNIIWRVTRSE</sequence>
<dbReference type="SUPFAM" id="SSF50952">
    <property type="entry name" value="Soluble quinoprotein glucose dehydrogenase"/>
    <property type="match status" value="1"/>
</dbReference>
<dbReference type="InterPro" id="IPR011042">
    <property type="entry name" value="6-blade_b-propeller_TolB-like"/>
</dbReference>
<evidence type="ECO:0000313" key="2">
    <source>
        <dbReference type="EMBL" id="MEE2566283.1"/>
    </source>
</evidence>
<feature type="domain" description="Pyrroloquinoline quinone-dependent pyranose dehydrogenase beta-propeller" evidence="1">
    <location>
        <begin position="138"/>
        <end position="287"/>
    </location>
</feature>
<evidence type="ECO:0000259" key="1">
    <source>
        <dbReference type="Pfam" id="PF22807"/>
    </source>
</evidence>
<accession>A0ABU7LXL9</accession>
<dbReference type="InterPro" id="IPR054539">
    <property type="entry name" value="Beta-prop_PDH"/>
</dbReference>
<dbReference type="EMBL" id="JAZDRO010000002">
    <property type="protein sequence ID" value="MEE2566283.1"/>
    <property type="molecule type" value="Genomic_DNA"/>
</dbReference>
<dbReference type="Proteomes" id="UP001310692">
    <property type="component" value="Unassembled WGS sequence"/>
</dbReference>
<comment type="caution">
    <text evidence="2">The sequence shown here is derived from an EMBL/GenBank/DDBJ whole genome shotgun (WGS) entry which is preliminary data.</text>
</comment>
<reference evidence="2 3" key="1">
    <citation type="submission" date="2024-01" db="EMBL/GenBank/DDBJ databases">
        <title>Hyphobacterium bacterium isolated from marine sediment.</title>
        <authorList>
            <person name="Zhao S."/>
        </authorList>
    </citation>
    <scope>NUCLEOTIDE SEQUENCE [LARGE SCALE GENOMIC DNA]</scope>
    <source>
        <strain evidence="2 3">Y60-23</strain>
    </source>
</reference>